<dbReference type="GO" id="GO:0080120">
    <property type="term" value="P:CAAX-box protein maturation"/>
    <property type="evidence" value="ECO:0007669"/>
    <property type="project" value="UniProtKB-ARBA"/>
</dbReference>
<dbReference type="RefSeq" id="WP_140590665.1">
    <property type="nucleotide sequence ID" value="NZ_VFWZ01000002.1"/>
</dbReference>
<feature type="transmembrane region" description="Helical" evidence="1">
    <location>
        <begin position="219"/>
        <end position="240"/>
    </location>
</feature>
<dbReference type="InterPro" id="IPR003675">
    <property type="entry name" value="Rce1/LyrA-like_dom"/>
</dbReference>
<comment type="caution">
    <text evidence="3">The sequence shown here is derived from an EMBL/GenBank/DDBJ whole genome shotgun (WGS) entry which is preliminary data.</text>
</comment>
<feature type="transmembrane region" description="Helical" evidence="1">
    <location>
        <begin position="121"/>
        <end position="144"/>
    </location>
</feature>
<keyword evidence="1" id="KW-0812">Transmembrane</keyword>
<dbReference type="Pfam" id="PF02517">
    <property type="entry name" value="Rce1-like"/>
    <property type="match status" value="1"/>
</dbReference>
<dbReference type="AlphaFoldDB" id="A0A504J7T7"/>
<dbReference type="GO" id="GO:0006508">
    <property type="term" value="P:proteolysis"/>
    <property type="evidence" value="ECO:0007669"/>
    <property type="project" value="UniProtKB-KW"/>
</dbReference>
<evidence type="ECO:0000256" key="1">
    <source>
        <dbReference type="SAM" id="Phobius"/>
    </source>
</evidence>
<evidence type="ECO:0000259" key="2">
    <source>
        <dbReference type="Pfam" id="PF02517"/>
    </source>
</evidence>
<keyword evidence="3" id="KW-0482">Metalloprotease</keyword>
<dbReference type="EMBL" id="VFWZ01000002">
    <property type="protein sequence ID" value="TPN86926.1"/>
    <property type="molecule type" value="Genomic_DNA"/>
</dbReference>
<feature type="transmembrane region" description="Helical" evidence="1">
    <location>
        <begin position="77"/>
        <end position="101"/>
    </location>
</feature>
<feature type="domain" description="CAAX prenyl protease 2/Lysostaphin resistance protein A-like" evidence="2">
    <location>
        <begin position="129"/>
        <end position="231"/>
    </location>
</feature>
<dbReference type="Proteomes" id="UP000315540">
    <property type="component" value="Unassembled WGS sequence"/>
</dbReference>
<evidence type="ECO:0000313" key="4">
    <source>
        <dbReference type="Proteomes" id="UP000315540"/>
    </source>
</evidence>
<gene>
    <name evidence="3" type="ORF">FHK87_04805</name>
</gene>
<proteinExistence type="predicted"/>
<organism evidence="3 4">
    <name type="scientific">Aquimarina algicola</name>
    <dbReference type="NCBI Taxonomy" id="2589995"/>
    <lineage>
        <taxon>Bacteria</taxon>
        <taxon>Pseudomonadati</taxon>
        <taxon>Bacteroidota</taxon>
        <taxon>Flavobacteriia</taxon>
        <taxon>Flavobacteriales</taxon>
        <taxon>Flavobacteriaceae</taxon>
        <taxon>Aquimarina</taxon>
    </lineage>
</organism>
<accession>A0A504J7T7</accession>
<keyword evidence="3" id="KW-0645">Protease</keyword>
<dbReference type="InterPro" id="IPR042150">
    <property type="entry name" value="MmRce1-like"/>
</dbReference>
<keyword evidence="1" id="KW-0472">Membrane</keyword>
<feature type="transmembrane region" description="Helical" evidence="1">
    <location>
        <begin position="165"/>
        <end position="186"/>
    </location>
</feature>
<feature type="transmembrane region" description="Helical" evidence="1">
    <location>
        <begin position="12"/>
        <end position="31"/>
    </location>
</feature>
<keyword evidence="4" id="KW-1185">Reference proteome</keyword>
<reference evidence="3 4" key="1">
    <citation type="submission" date="2019-06" db="EMBL/GenBank/DDBJ databases">
        <authorList>
            <person name="Meng X."/>
        </authorList>
    </citation>
    <scope>NUCLEOTIDE SEQUENCE [LARGE SCALE GENOMIC DNA]</scope>
    <source>
        <strain evidence="3 4">M625</strain>
    </source>
</reference>
<evidence type="ECO:0000313" key="3">
    <source>
        <dbReference type="EMBL" id="TPN86926.1"/>
    </source>
</evidence>
<name>A0A504J7T7_9FLAO</name>
<keyword evidence="3" id="KW-0378">Hydrolase</keyword>
<protein>
    <submittedName>
        <fullName evidence="3">CPBP family intramembrane metalloprotease</fullName>
    </submittedName>
</protein>
<dbReference type="PANTHER" id="PTHR35797:SF1">
    <property type="entry name" value="PROTEASE"/>
    <property type="match status" value="1"/>
</dbReference>
<dbReference type="GO" id="GO:0004175">
    <property type="term" value="F:endopeptidase activity"/>
    <property type="evidence" value="ECO:0007669"/>
    <property type="project" value="UniProtKB-ARBA"/>
</dbReference>
<feature type="transmembrane region" description="Helical" evidence="1">
    <location>
        <begin position="192"/>
        <end position="212"/>
    </location>
</feature>
<feature type="transmembrane region" description="Helical" evidence="1">
    <location>
        <begin position="37"/>
        <end position="56"/>
    </location>
</feature>
<dbReference type="PANTHER" id="PTHR35797">
    <property type="entry name" value="PROTEASE-RELATED"/>
    <property type="match status" value="1"/>
</dbReference>
<dbReference type="OrthoDB" id="9777755at2"/>
<feature type="transmembrane region" description="Helical" evidence="1">
    <location>
        <begin position="246"/>
        <end position="263"/>
    </location>
</feature>
<keyword evidence="1" id="KW-1133">Transmembrane helix</keyword>
<dbReference type="GO" id="GO:0008237">
    <property type="term" value="F:metallopeptidase activity"/>
    <property type="evidence" value="ECO:0007669"/>
    <property type="project" value="UniProtKB-KW"/>
</dbReference>
<sequence length="273" mass="30824">MDQDITSADFYRYFLLTFVISWALWSPFYFSSNVNEFWVLLGAWGPTIAALILTYRKKGKKGIRKLLKKILIWKVKFKYYLFAIFGILSIGIITVFVHKAFSGNYPNWNVILEGMGLGKGQVVLAIALSPLFFLINTIFGGPIAEELGWRGYAQRILQQKYNPNTTGIIIGFLWGVWHLPLIIFLPKATGNMPVFAYILLMIAMGILFSWLYNKTKGSVLLAILLHGGMNFTHGFLGADILSDKTLLFIQVVLIVVTAILLSIQNKKPIAYNT</sequence>